<keyword evidence="4" id="KW-1185">Reference proteome</keyword>
<dbReference type="Pfam" id="PF11239">
    <property type="entry name" value="DUF3040"/>
    <property type="match status" value="1"/>
</dbReference>
<evidence type="ECO:0000313" key="3">
    <source>
        <dbReference type="EMBL" id="TKK91327.1"/>
    </source>
</evidence>
<dbReference type="AlphaFoldDB" id="A0A4U3MSC0"/>
<feature type="region of interest" description="Disordered" evidence="1">
    <location>
        <begin position="82"/>
        <end position="144"/>
    </location>
</feature>
<organism evidence="3 4">
    <name type="scientific">Herbidospora galbida</name>
    <dbReference type="NCBI Taxonomy" id="2575442"/>
    <lineage>
        <taxon>Bacteria</taxon>
        <taxon>Bacillati</taxon>
        <taxon>Actinomycetota</taxon>
        <taxon>Actinomycetes</taxon>
        <taxon>Streptosporangiales</taxon>
        <taxon>Streptosporangiaceae</taxon>
        <taxon>Herbidospora</taxon>
    </lineage>
</organism>
<keyword evidence="2" id="KW-0812">Transmembrane</keyword>
<feature type="compositionally biased region" description="Basic residues" evidence="1">
    <location>
        <begin position="96"/>
        <end position="109"/>
    </location>
</feature>
<dbReference type="InterPro" id="IPR021401">
    <property type="entry name" value="DUF3040"/>
</dbReference>
<evidence type="ECO:0000256" key="2">
    <source>
        <dbReference type="SAM" id="Phobius"/>
    </source>
</evidence>
<dbReference type="EMBL" id="SZQA01000001">
    <property type="protein sequence ID" value="TKK91327.1"/>
    <property type="molecule type" value="Genomic_DNA"/>
</dbReference>
<evidence type="ECO:0000256" key="1">
    <source>
        <dbReference type="SAM" id="MobiDB-lite"/>
    </source>
</evidence>
<protein>
    <submittedName>
        <fullName evidence="3">DUF3040 domain-containing protein</fullName>
    </submittedName>
</protein>
<name>A0A4U3MSC0_9ACTN</name>
<sequence length="144" mass="15781">MAQSGTDPLHALEEQMQRGDPHGAPALEAGRPRRPRAYRRRRGLALALLAVSVAMLVTGMMLPQGLLLAAGLVTAPLAMHLLTPPQNPRRPASPNRQRRSPSRRRRSKRSSVPDRARERRPIRSGRLRPTGPSALRKVVTGGTC</sequence>
<keyword evidence="2" id="KW-1133">Transmembrane helix</keyword>
<keyword evidence="2" id="KW-0472">Membrane</keyword>
<feature type="compositionally biased region" description="Basic and acidic residues" evidence="1">
    <location>
        <begin position="111"/>
        <end position="121"/>
    </location>
</feature>
<feature type="transmembrane region" description="Helical" evidence="2">
    <location>
        <begin position="43"/>
        <end position="60"/>
    </location>
</feature>
<evidence type="ECO:0000313" key="4">
    <source>
        <dbReference type="Proteomes" id="UP000308705"/>
    </source>
</evidence>
<dbReference type="Proteomes" id="UP000308705">
    <property type="component" value="Unassembled WGS sequence"/>
</dbReference>
<feature type="region of interest" description="Disordered" evidence="1">
    <location>
        <begin position="1"/>
        <end position="35"/>
    </location>
</feature>
<comment type="caution">
    <text evidence="3">The sequence shown here is derived from an EMBL/GenBank/DDBJ whole genome shotgun (WGS) entry which is preliminary data.</text>
</comment>
<dbReference type="RefSeq" id="WP_137245025.1">
    <property type="nucleotide sequence ID" value="NZ_SZQA01000001.1"/>
</dbReference>
<feature type="compositionally biased region" description="Basic and acidic residues" evidence="1">
    <location>
        <begin position="10"/>
        <end position="21"/>
    </location>
</feature>
<proteinExistence type="predicted"/>
<reference evidence="3 4" key="1">
    <citation type="submission" date="2019-04" db="EMBL/GenBank/DDBJ databases">
        <title>Herbidospora sp. NEAU-GS14.nov., a novel actinomycete isolated from soil.</title>
        <authorList>
            <person name="Han L."/>
        </authorList>
    </citation>
    <scope>NUCLEOTIDE SEQUENCE [LARGE SCALE GENOMIC DNA]</scope>
    <source>
        <strain evidence="3 4">NEAU-GS14</strain>
    </source>
</reference>
<accession>A0A4U3MSC0</accession>
<gene>
    <name evidence="3" type="ORF">FDA94_00515</name>
</gene>